<dbReference type="eggNOG" id="COG2356">
    <property type="taxonomic scope" value="Bacteria"/>
</dbReference>
<sequence length="1418" mass="148130">MRKTLFLILLTLSFIGGLFAQVNIQSGQNVTQNFDVLGTSAAATIPTGWKADKNTTVRSVGTYSAAGTVTERIAGNNMSSSATNGIYNYGAGDAATATDRAIGFISSGTATKSGNVYVQLTNNGSTNINSFTISYNVEKYRMGTNTAGFSYQMYYSADGTTWTTAGSSFLTSFPADATTGGYDSAPGATVPVTATLSYSLSAGSSLYLAWNYSVTSGSTTSNAQGLGIDDVSITAEGAPTPVIVVNGTLTPFSTYTGTPSTAQSYTLSGQNLTGNITVAAPTGFALSTDGTTYTGNLSLPATFNGSVYVRLTGAAAGNFSGNIVHSSTGATNVNLAVEGTVTNPTPTINITANLSTFSTQLGTPSAAQSYTVTGLFLTAGISVTAPEGFALSTDNTTFSNTLTLASNFSGLVYVRLTGATAGTFSGNIVHSSTGAETQNLAVSGLVIDPNAATTFLEEEFIYPAGDLLTDHGWFAHSGAGNHPVIVADEGLIYPGYYAYQGLAAQTVFSGSAEDVKKTFGDQTSGTFYVSFLVNASEVKTTADYFFHFLPSSSSSTDFKGKVFVQKDTSNNLRFGITKAANAISESAATTYSYSLNTTYLIVVKYVIVSGATNDEVYMWVNPVIGETEPAPQLTADDLTGTDIGAIGAVAIRQGTNGPIARIDGIRVTNNWAKLWEGSPMETPVIHTSTPELDPLESIVNLPSDETRDYTLWGTNIVGGITVTAPNGFQVSTSQIEGWASSITVPADFHSQIYVRMLANAIGEYEGYIVHTSGGAEAVNVRVTGEALPTPVTWNITANLTPFSSEAGTPSAVQSYTLSAPGAIDPIQITTSYPFELSSTGTGNWGISLTLSNTFSGNVYVRMNATGSGTFNGIIYHNTTYANEYQLPVSGTATSQPGMASDLFFSEYIEGSSSNKAIEIFNGTGGPVDLSNYWVCLFANGAITPSNPIHLTGTLAHLDVYVIANASANATILGLADTTSTVSFYNGDDALLLYKKVGTDSTRIDVIGTIGTDPGTAWNVAGVTNATAEHTLIRKPTITQGNLDWAISAGTNADDSEWIVYAQDYTDNLGMHTFGNVVVMPVFNPPAGAYATPINVTISTTTPGAVIHYTTDGSEPTEASPVYSAPIPVSSDTTIKAKGYATGYSPSAIATAFYDFPENVSTIAQLRAGTLGSAYRLTGEAVLTFQQANRNQKYVQDATAAIVIDDPNSKITTTYNLYDGITGIAGTLSAYSGLLQFVPIADPGAATSHNNTIVPVTRTLATITSADQAKLLKIYSVTLTPNADGVFAATAENINASDASGTGVMRTFPNADYAGTAIPTDPVDIVCLGGQYNDTMQFSPRFLADITPAAGILEAPIVNISQVAGMINLSWNQVPGATNYRIESADDPYGTWSTVTTTPNLFYSGAAVSKKFYRVIATN</sequence>
<keyword evidence="1" id="KW-0732">Signal</keyword>
<dbReference type="EMBL" id="CU466930">
    <property type="protein sequence ID" value="CAO81665.1"/>
    <property type="molecule type" value="Genomic_DNA"/>
</dbReference>
<feature type="chain" id="PRO_5002755392" description="LTD domain-containing protein" evidence="1">
    <location>
        <begin position="21"/>
        <end position="1418"/>
    </location>
</feature>
<dbReference type="PROSITE" id="PS51841">
    <property type="entry name" value="LTD"/>
    <property type="match status" value="1"/>
</dbReference>
<dbReference type="Proteomes" id="UP000002019">
    <property type="component" value="Chromosome"/>
</dbReference>
<accession>B0VEX6</accession>
<dbReference type="Gene3D" id="2.60.40.10">
    <property type="entry name" value="Immunoglobulins"/>
    <property type="match status" value="1"/>
</dbReference>
<dbReference type="Pfam" id="PF00932">
    <property type="entry name" value="LTD"/>
    <property type="match status" value="1"/>
</dbReference>
<proteinExistence type="predicted"/>
<evidence type="ECO:0000313" key="4">
    <source>
        <dbReference type="Proteomes" id="UP000002019"/>
    </source>
</evidence>
<dbReference type="Pfam" id="PF13290">
    <property type="entry name" value="CHB_HEX_C_1"/>
    <property type="match status" value="1"/>
</dbReference>
<dbReference type="RefSeq" id="WP_015425523.1">
    <property type="nucleotide sequence ID" value="NC_020449.1"/>
</dbReference>
<evidence type="ECO:0000259" key="2">
    <source>
        <dbReference type="PROSITE" id="PS51841"/>
    </source>
</evidence>
<dbReference type="eggNOG" id="COG4733">
    <property type="taxonomic scope" value="Bacteria"/>
</dbReference>
<evidence type="ECO:0000256" key="1">
    <source>
        <dbReference type="SAM" id="SignalP"/>
    </source>
</evidence>
<dbReference type="eggNOG" id="COG2273">
    <property type="taxonomic scope" value="Bacteria"/>
</dbReference>
<dbReference type="Pfam" id="PF18942">
    <property type="entry name" value="DUF5689"/>
    <property type="match status" value="1"/>
</dbReference>
<reference evidence="3 4" key="1">
    <citation type="journal article" date="2008" name="J. Bacteriol.">
        <title>'Candidatus Cloacamonas acidaminovorans': genome sequence reconstruction provides a first glimpse of a new bacterial division.</title>
        <authorList>
            <person name="Pelletier E."/>
            <person name="Kreimeyer A."/>
            <person name="Bocs S."/>
            <person name="Rouy Z."/>
            <person name="Gyapay G."/>
            <person name="Chouari R."/>
            <person name="Riviere D."/>
            <person name="Ganesan A."/>
            <person name="Daegelen P."/>
            <person name="Sghir A."/>
            <person name="Cohen G.N."/>
            <person name="Medigue C."/>
            <person name="Weissenbach J."/>
            <person name="Le Paslier D."/>
        </authorList>
    </citation>
    <scope>NUCLEOTIDE SEQUENCE [LARGE SCALE GENOMIC DNA]</scope>
    <source>
        <strain evidence="4">Evry</strain>
    </source>
</reference>
<dbReference type="InterPro" id="IPR059177">
    <property type="entry name" value="GH29D-like_dom"/>
</dbReference>
<organism evidence="3 4">
    <name type="scientific">Cloacimonas acidaminovorans (strain Evry)</name>
    <dbReference type="NCBI Taxonomy" id="459349"/>
    <lineage>
        <taxon>Bacteria</taxon>
        <taxon>Pseudomonadati</taxon>
        <taxon>Candidatus Cloacimonadota</taxon>
        <taxon>Candidatus Cloacimonadia</taxon>
        <taxon>Candidatus Cloacimonadales</taxon>
        <taxon>Candidatus Cloacimonadaceae</taxon>
        <taxon>Candidatus Cloacimonas</taxon>
    </lineage>
</organism>
<evidence type="ECO:0000313" key="3">
    <source>
        <dbReference type="EMBL" id="CAO81665.1"/>
    </source>
</evidence>
<dbReference type="STRING" id="459349.CLOAM1836"/>
<dbReference type="InterPro" id="IPR043744">
    <property type="entry name" value="DUF5689"/>
</dbReference>
<protein>
    <recommendedName>
        <fullName evidence="2">LTD domain-containing protein</fullName>
    </recommendedName>
</protein>
<dbReference type="eggNOG" id="COG2374">
    <property type="taxonomic scope" value="Bacteria"/>
</dbReference>
<feature type="domain" description="LTD" evidence="2">
    <location>
        <begin position="890"/>
        <end position="1033"/>
    </location>
</feature>
<keyword evidence="4" id="KW-1185">Reference proteome</keyword>
<gene>
    <name evidence="3" type="ordered locus">CLOAM1836</name>
</gene>
<feature type="signal peptide" evidence="1">
    <location>
        <begin position="1"/>
        <end position="20"/>
    </location>
</feature>
<dbReference type="KEGG" id="caci:CLOAM1836"/>
<dbReference type="HOGENOM" id="CLU_253231_0_0_0"/>
<name>B0VEX6_CLOAI</name>
<dbReference type="InterPro" id="IPR013783">
    <property type="entry name" value="Ig-like_fold"/>
</dbReference>
<dbReference type="OrthoDB" id="5500612at2"/>
<dbReference type="InterPro" id="IPR001322">
    <property type="entry name" value="Lamin_tail_dom"/>
</dbReference>